<name>A0ABM6LPL4_9BACI</name>
<evidence type="ECO:0000313" key="1">
    <source>
        <dbReference type="EMBL" id="ASB91398.1"/>
    </source>
</evidence>
<dbReference type="RefSeq" id="WP_006639680.1">
    <property type="nucleotide sequence ID" value="NZ_BORD01000001.1"/>
</dbReference>
<dbReference type="Pfam" id="PF08282">
    <property type="entry name" value="Hydrolase_3"/>
    <property type="match status" value="1"/>
</dbReference>
<dbReference type="GeneID" id="92855774"/>
<dbReference type="PANTHER" id="PTHR10000:SF55">
    <property type="entry name" value="5-AMINO-6-(5-PHOSPHO-D-RIBITYLAMINO)URACIL PHOSPHATASE YCSE"/>
    <property type="match status" value="1"/>
</dbReference>
<dbReference type="InterPro" id="IPR006379">
    <property type="entry name" value="HAD-SF_hydro_IIB"/>
</dbReference>
<dbReference type="PROSITE" id="PS01229">
    <property type="entry name" value="COF_2"/>
    <property type="match status" value="1"/>
</dbReference>
<dbReference type="SUPFAM" id="SSF56784">
    <property type="entry name" value="HAD-like"/>
    <property type="match status" value="1"/>
</dbReference>
<dbReference type="Gene3D" id="3.30.1240.10">
    <property type="match status" value="1"/>
</dbReference>
<dbReference type="PANTHER" id="PTHR10000">
    <property type="entry name" value="PHOSPHOSERINE PHOSPHATASE"/>
    <property type="match status" value="1"/>
</dbReference>
<dbReference type="Gene3D" id="3.40.50.1000">
    <property type="entry name" value="HAD superfamily/HAD-like"/>
    <property type="match status" value="1"/>
</dbReference>
<dbReference type="InterPro" id="IPR023214">
    <property type="entry name" value="HAD_sf"/>
</dbReference>
<gene>
    <name evidence="1" type="ORF">S101395_04915</name>
</gene>
<protein>
    <submittedName>
        <fullName evidence="1">Phosphatase YcsE</fullName>
    </submittedName>
</protein>
<dbReference type="InterPro" id="IPR000150">
    <property type="entry name" value="Cof"/>
</dbReference>
<proteinExistence type="predicted"/>
<sequence length="284" mass="31646">MKLIAIDLDGTLLSEDGTISKANLDTLSEAQKQGHRLAICSGRSHHDILQILRKYNIKASIISGNGGVIYDKALIKRLVLPDHTVKEMIDLAEHEQLFCELYTNEGIIMKQSGRSMLEEELAEQSKTLDSAVKAVYSREITNLFNQHPIRFIADFRKTDFSALQIYKIGAISYQKTKRDRFMAKLEGRHDISITSGSLGTVEIGHPETNKGHGVSFLADYFKIPLEHTVAIGDNFNDIPMFKLAGISIAMENAHDDVKNCAMHVTDAQNQNGVAKAIKEYVLNC</sequence>
<keyword evidence="2" id="KW-1185">Reference proteome</keyword>
<dbReference type="EMBL" id="CP021920">
    <property type="protein sequence ID" value="ASB91398.1"/>
    <property type="molecule type" value="Genomic_DNA"/>
</dbReference>
<accession>A0ABM6LPL4</accession>
<organism evidence="1 2">
    <name type="scientific">Bacillus sonorensis</name>
    <dbReference type="NCBI Taxonomy" id="119858"/>
    <lineage>
        <taxon>Bacteria</taxon>
        <taxon>Bacillati</taxon>
        <taxon>Bacillota</taxon>
        <taxon>Bacilli</taxon>
        <taxon>Bacillales</taxon>
        <taxon>Bacillaceae</taxon>
        <taxon>Bacillus</taxon>
    </lineage>
</organism>
<dbReference type="NCBIfam" id="TIGR00099">
    <property type="entry name" value="Cof-subfamily"/>
    <property type="match status" value="1"/>
</dbReference>
<dbReference type="SFLD" id="SFLDS00003">
    <property type="entry name" value="Haloacid_Dehalogenase"/>
    <property type="match status" value="1"/>
</dbReference>
<evidence type="ECO:0000313" key="2">
    <source>
        <dbReference type="Proteomes" id="UP000196877"/>
    </source>
</evidence>
<dbReference type="InterPro" id="IPR036412">
    <property type="entry name" value="HAD-like_sf"/>
</dbReference>
<dbReference type="NCBIfam" id="TIGR01484">
    <property type="entry name" value="HAD-SF-IIB"/>
    <property type="match status" value="1"/>
</dbReference>
<dbReference type="SFLD" id="SFLDG01140">
    <property type="entry name" value="C2.B:_Phosphomannomutase_and_P"/>
    <property type="match status" value="1"/>
</dbReference>
<reference evidence="1 2" key="1">
    <citation type="submission" date="2017-06" db="EMBL/GenBank/DDBJ databases">
        <title>Genome sequence of Bacillus sonorensis strain SRCM101395.</title>
        <authorList>
            <person name="Cho S.H."/>
        </authorList>
    </citation>
    <scope>NUCLEOTIDE SEQUENCE [LARGE SCALE GENOMIC DNA]</scope>
    <source>
        <strain evidence="1 2">SRCM101395</strain>
    </source>
</reference>
<dbReference type="SFLD" id="SFLDG01144">
    <property type="entry name" value="C2.B.4:_PGP_Like"/>
    <property type="match status" value="1"/>
</dbReference>
<dbReference type="Proteomes" id="UP000196877">
    <property type="component" value="Chromosome"/>
</dbReference>
<dbReference type="PROSITE" id="PS01228">
    <property type="entry name" value="COF_1"/>
    <property type="match status" value="1"/>
</dbReference>
<dbReference type="CDD" id="cd07516">
    <property type="entry name" value="HAD_Pase"/>
    <property type="match status" value="1"/>
</dbReference>